<proteinExistence type="predicted"/>
<feature type="non-terminal residue" evidence="1">
    <location>
        <position position="129"/>
    </location>
</feature>
<comment type="caution">
    <text evidence="1">The sequence shown here is derived from an EMBL/GenBank/DDBJ whole genome shotgun (WGS) entry which is preliminary data.</text>
</comment>
<name>X1K336_9ZZZZ</name>
<sequence>MENERTTPIFLAQLIAGIVERKDNGKLCSAKIDQRWVFLISKQNLSEEAWQAIEQVIDNLPGNKFQIRNIAETDSINGPVGRNTDLRMRGPAKARYIMSEIELDLARSTLRDDPEAWLIKDGIINYGPG</sequence>
<organism evidence="1">
    <name type="scientific">marine sediment metagenome</name>
    <dbReference type="NCBI Taxonomy" id="412755"/>
    <lineage>
        <taxon>unclassified sequences</taxon>
        <taxon>metagenomes</taxon>
        <taxon>ecological metagenomes</taxon>
    </lineage>
</organism>
<dbReference type="EMBL" id="BARU01038441">
    <property type="protein sequence ID" value="GAH84709.1"/>
    <property type="molecule type" value="Genomic_DNA"/>
</dbReference>
<reference evidence="1" key="1">
    <citation type="journal article" date="2014" name="Front. Microbiol.">
        <title>High frequency of phylogenetically diverse reductive dehalogenase-homologous genes in deep subseafloor sedimentary metagenomes.</title>
        <authorList>
            <person name="Kawai M."/>
            <person name="Futagami T."/>
            <person name="Toyoda A."/>
            <person name="Takaki Y."/>
            <person name="Nishi S."/>
            <person name="Hori S."/>
            <person name="Arai W."/>
            <person name="Tsubouchi T."/>
            <person name="Morono Y."/>
            <person name="Uchiyama I."/>
            <person name="Ito T."/>
            <person name="Fujiyama A."/>
            <person name="Inagaki F."/>
            <person name="Takami H."/>
        </authorList>
    </citation>
    <scope>NUCLEOTIDE SEQUENCE</scope>
    <source>
        <strain evidence="1">Expedition CK06-06</strain>
    </source>
</reference>
<gene>
    <name evidence="1" type="ORF">S03H2_59756</name>
</gene>
<evidence type="ECO:0000313" key="1">
    <source>
        <dbReference type="EMBL" id="GAH84709.1"/>
    </source>
</evidence>
<dbReference type="AlphaFoldDB" id="X1K336"/>
<protein>
    <submittedName>
        <fullName evidence="1">Uncharacterized protein</fullName>
    </submittedName>
</protein>
<accession>X1K336</accession>